<dbReference type="Gene3D" id="1.10.287.950">
    <property type="entry name" value="Methyl-accepting chemotaxis protein"/>
    <property type="match status" value="1"/>
</dbReference>
<dbReference type="Pfam" id="PF13426">
    <property type="entry name" value="PAS_9"/>
    <property type="match status" value="1"/>
</dbReference>
<dbReference type="SMART" id="SM00091">
    <property type="entry name" value="PAS"/>
    <property type="match status" value="2"/>
</dbReference>
<evidence type="ECO:0000256" key="1">
    <source>
        <dbReference type="ARBA" id="ARBA00004236"/>
    </source>
</evidence>
<dbReference type="SUPFAM" id="SSF55785">
    <property type="entry name" value="PYP-like sensor domain (PAS domain)"/>
    <property type="match status" value="1"/>
</dbReference>
<feature type="domain" description="Methyl-accepting transducer" evidence="9">
    <location>
        <begin position="238"/>
        <end position="437"/>
    </location>
</feature>
<protein>
    <submittedName>
        <fullName evidence="11">Methyl-accepting chemotaxis protein</fullName>
    </submittedName>
</protein>
<name>A0ABS9I617_9PSED</name>
<keyword evidence="2" id="KW-1003">Cell membrane</keyword>
<dbReference type="SUPFAM" id="SSF58104">
    <property type="entry name" value="Methyl-accepting chemotaxis protein (MCP) signaling domain"/>
    <property type="match status" value="1"/>
</dbReference>
<dbReference type="Pfam" id="PF00015">
    <property type="entry name" value="MCPsignal"/>
    <property type="match status" value="1"/>
</dbReference>
<dbReference type="InterPro" id="IPR013655">
    <property type="entry name" value="PAS_fold_3"/>
</dbReference>
<evidence type="ECO:0000256" key="4">
    <source>
        <dbReference type="ARBA" id="ARBA00022692"/>
    </source>
</evidence>
<evidence type="ECO:0000313" key="11">
    <source>
        <dbReference type="EMBL" id="MCF7543233.1"/>
    </source>
</evidence>
<comment type="subcellular location">
    <subcellularLocation>
        <location evidence="1">Cell membrane</location>
    </subcellularLocation>
</comment>
<dbReference type="Pfam" id="PF08447">
    <property type="entry name" value="PAS_3"/>
    <property type="match status" value="1"/>
</dbReference>
<keyword evidence="12" id="KW-1185">Reference proteome</keyword>
<evidence type="ECO:0000259" key="9">
    <source>
        <dbReference type="PROSITE" id="PS50111"/>
    </source>
</evidence>
<accession>A0ABS9I617</accession>
<dbReference type="Gene3D" id="3.30.450.20">
    <property type="entry name" value="PAS domain"/>
    <property type="match status" value="2"/>
</dbReference>
<feature type="domain" description="PAC" evidence="10">
    <location>
        <begin position="214"/>
        <end position="266"/>
    </location>
</feature>
<keyword evidence="4" id="KW-0812">Transmembrane</keyword>
<dbReference type="InterPro" id="IPR000700">
    <property type="entry name" value="PAS-assoc_C"/>
</dbReference>
<dbReference type="InterPro" id="IPR001610">
    <property type="entry name" value="PAC"/>
</dbReference>
<organism evidence="11 12">
    <name type="scientific">Pseudomonas petrae</name>
    <dbReference type="NCBI Taxonomy" id="2912190"/>
    <lineage>
        <taxon>Bacteria</taxon>
        <taxon>Pseudomonadati</taxon>
        <taxon>Pseudomonadota</taxon>
        <taxon>Gammaproteobacteria</taxon>
        <taxon>Pseudomonadales</taxon>
        <taxon>Pseudomonadaceae</taxon>
        <taxon>Pseudomonas</taxon>
    </lineage>
</organism>
<sequence>MFNTRLKVELQALQSEVLVSRQLLKGIDTCLVRVVLDSQYRVTEANDGFLKMLGCRAEQVLGNSIEDFIPAYVRQLDCYRNLLDSVHNREAVIDTYRFQLADGRLAWFRGLWQPIVDESGELRSIHAFGSNITETVDVSAENAAFIQALLRSTAVIEFDLKGQILTANNQFLSAMGYDLAQIKDKHHSLFCHPVDAASSHYKEFWATLSRGDFVADRFKRVDSAGRVVWLEANYNPVRNAQGQLYKVVKFATVITDQLAREEEVSKAATIAFDISQQTDAVAKRGADVVQNTVQTMRSISDELQSAAAGIEALEKQSMLISSIVQTIGGIAQQTNLLALNAAIEAARAGEQGRGFAVVADEVRQLAGRTSVATEEIVTVVQQNQSLTDAAVHRMATSRGKAEQGLMLANEAGAVIVEIQEGARQVVRAVGRFTNQLK</sequence>
<evidence type="ECO:0000256" key="2">
    <source>
        <dbReference type="ARBA" id="ARBA00022475"/>
    </source>
</evidence>
<dbReference type="CDD" id="cd00130">
    <property type="entry name" value="PAS"/>
    <property type="match status" value="2"/>
</dbReference>
<dbReference type="PANTHER" id="PTHR32089">
    <property type="entry name" value="METHYL-ACCEPTING CHEMOTAXIS PROTEIN MCPB"/>
    <property type="match status" value="1"/>
</dbReference>
<evidence type="ECO:0000256" key="7">
    <source>
        <dbReference type="ARBA" id="ARBA00023224"/>
    </source>
</evidence>
<dbReference type="InterPro" id="IPR004089">
    <property type="entry name" value="MCPsignal_dom"/>
</dbReference>
<dbReference type="PANTHER" id="PTHR32089:SF112">
    <property type="entry name" value="LYSOZYME-LIKE PROTEIN-RELATED"/>
    <property type="match status" value="1"/>
</dbReference>
<keyword evidence="7 8" id="KW-0807">Transducer</keyword>
<keyword evidence="3" id="KW-0488">Methylation</keyword>
<dbReference type="SMART" id="SM00086">
    <property type="entry name" value="PAC"/>
    <property type="match status" value="2"/>
</dbReference>
<dbReference type="InterPro" id="IPR035965">
    <property type="entry name" value="PAS-like_dom_sf"/>
</dbReference>
<evidence type="ECO:0000256" key="5">
    <source>
        <dbReference type="ARBA" id="ARBA00022989"/>
    </source>
</evidence>
<reference evidence="11" key="1">
    <citation type="submission" date="2022-01" db="EMBL/GenBank/DDBJ databases">
        <title>Pseudomonas sp. nov. isolated from Antarctic regolith.</title>
        <authorList>
            <person name="Novakova D."/>
            <person name="Sedlar K."/>
        </authorList>
    </citation>
    <scope>NUCLEOTIDE SEQUENCE</scope>
    <source>
        <strain evidence="11">P2647</strain>
    </source>
</reference>
<keyword evidence="5" id="KW-1133">Transmembrane helix</keyword>
<dbReference type="InterPro" id="IPR000014">
    <property type="entry name" value="PAS"/>
</dbReference>
<evidence type="ECO:0000256" key="3">
    <source>
        <dbReference type="ARBA" id="ARBA00022481"/>
    </source>
</evidence>
<dbReference type="PROSITE" id="PS50113">
    <property type="entry name" value="PAC"/>
    <property type="match status" value="1"/>
</dbReference>
<evidence type="ECO:0000313" key="12">
    <source>
        <dbReference type="Proteomes" id="UP001162905"/>
    </source>
</evidence>
<dbReference type="EMBL" id="JAKJXH010000012">
    <property type="protein sequence ID" value="MCF7543233.1"/>
    <property type="molecule type" value="Genomic_DNA"/>
</dbReference>
<dbReference type="NCBIfam" id="TIGR00229">
    <property type="entry name" value="sensory_box"/>
    <property type="match status" value="2"/>
</dbReference>
<dbReference type="SMART" id="SM00283">
    <property type="entry name" value="MA"/>
    <property type="match status" value="1"/>
</dbReference>
<evidence type="ECO:0000259" key="10">
    <source>
        <dbReference type="PROSITE" id="PS50113"/>
    </source>
</evidence>
<dbReference type="Proteomes" id="UP001162905">
    <property type="component" value="Unassembled WGS sequence"/>
</dbReference>
<evidence type="ECO:0000256" key="8">
    <source>
        <dbReference type="PROSITE-ProRule" id="PRU00284"/>
    </source>
</evidence>
<proteinExistence type="predicted"/>
<comment type="caution">
    <text evidence="11">The sequence shown here is derived from an EMBL/GenBank/DDBJ whole genome shotgun (WGS) entry which is preliminary data.</text>
</comment>
<evidence type="ECO:0000256" key="6">
    <source>
        <dbReference type="ARBA" id="ARBA00023136"/>
    </source>
</evidence>
<gene>
    <name evidence="11" type="ORF">L4G47_13490</name>
</gene>
<keyword evidence="6" id="KW-0472">Membrane</keyword>
<dbReference type="PROSITE" id="PS50111">
    <property type="entry name" value="CHEMOTAXIS_TRANSDUC_2"/>
    <property type="match status" value="1"/>
</dbReference>